<sequence length="59" mass="6069">MATIVSTQVMEEGKAAKAAGLPLSTDPYPAGSQNSADWLSGYTAGEPEQNVDQPEGDEG</sequence>
<accession>A0A6N6MI96</accession>
<organism evidence="2 3">
    <name type="scientific">Methylobacterium planeticum</name>
    <dbReference type="NCBI Taxonomy" id="2615211"/>
    <lineage>
        <taxon>Bacteria</taxon>
        <taxon>Pseudomonadati</taxon>
        <taxon>Pseudomonadota</taxon>
        <taxon>Alphaproteobacteria</taxon>
        <taxon>Hyphomicrobiales</taxon>
        <taxon>Methylobacteriaceae</taxon>
        <taxon>Methylobacterium</taxon>
    </lineage>
</organism>
<gene>
    <name evidence="2" type="ORF">F6X51_23860</name>
</gene>
<evidence type="ECO:0000256" key="1">
    <source>
        <dbReference type="SAM" id="MobiDB-lite"/>
    </source>
</evidence>
<evidence type="ECO:0000313" key="3">
    <source>
        <dbReference type="Proteomes" id="UP000441523"/>
    </source>
</evidence>
<name>A0A6N6MI96_9HYPH</name>
<proteinExistence type="predicted"/>
<protein>
    <submittedName>
        <fullName evidence="2">Uncharacterized protein</fullName>
    </submittedName>
</protein>
<dbReference type="AlphaFoldDB" id="A0A6N6MI96"/>
<comment type="caution">
    <text evidence="2">The sequence shown here is derived from an EMBL/GenBank/DDBJ whole genome shotgun (WGS) entry which is preliminary data.</text>
</comment>
<dbReference type="Proteomes" id="UP000441523">
    <property type="component" value="Unassembled WGS sequence"/>
</dbReference>
<feature type="region of interest" description="Disordered" evidence="1">
    <location>
        <begin position="1"/>
        <end position="59"/>
    </location>
</feature>
<reference evidence="2 3" key="1">
    <citation type="submission" date="2019-09" db="EMBL/GenBank/DDBJ databases">
        <title>YIM 132548 draft genome.</title>
        <authorList>
            <person name="Jiang L."/>
        </authorList>
    </citation>
    <scope>NUCLEOTIDE SEQUENCE [LARGE SCALE GENOMIC DNA]</scope>
    <source>
        <strain evidence="2 3">YIM 132548</strain>
    </source>
</reference>
<keyword evidence="3" id="KW-1185">Reference proteome</keyword>
<dbReference type="RefSeq" id="WP_150966172.1">
    <property type="nucleotide sequence ID" value="NZ_VZZJ01000032.1"/>
</dbReference>
<dbReference type="EMBL" id="VZZJ01000032">
    <property type="protein sequence ID" value="KAB1070115.1"/>
    <property type="molecule type" value="Genomic_DNA"/>
</dbReference>
<evidence type="ECO:0000313" key="2">
    <source>
        <dbReference type="EMBL" id="KAB1070115.1"/>
    </source>
</evidence>